<dbReference type="PROSITE" id="PS00221">
    <property type="entry name" value="MIP"/>
    <property type="match status" value="1"/>
</dbReference>
<evidence type="ECO:0000256" key="7">
    <source>
        <dbReference type="SAM" id="Phobius"/>
    </source>
</evidence>
<evidence type="ECO:0000256" key="6">
    <source>
        <dbReference type="RuleBase" id="RU000477"/>
    </source>
</evidence>
<evidence type="ECO:0000256" key="5">
    <source>
        <dbReference type="ARBA" id="ARBA00023136"/>
    </source>
</evidence>
<dbReference type="InterPro" id="IPR022357">
    <property type="entry name" value="MIP_CS"/>
</dbReference>
<name>A0AB39QW93_9ACTN</name>
<dbReference type="PRINTS" id="PR00783">
    <property type="entry name" value="MINTRINSICP"/>
</dbReference>
<dbReference type="PANTHER" id="PTHR45724">
    <property type="entry name" value="AQUAPORIN NIP2-1"/>
    <property type="match status" value="1"/>
</dbReference>
<dbReference type="Gene3D" id="1.20.1080.10">
    <property type="entry name" value="Glycerol uptake facilitator protein"/>
    <property type="match status" value="1"/>
</dbReference>
<evidence type="ECO:0000256" key="4">
    <source>
        <dbReference type="ARBA" id="ARBA00022989"/>
    </source>
</evidence>
<keyword evidence="4 7" id="KW-1133">Transmembrane helix</keyword>
<dbReference type="GO" id="GO:0016020">
    <property type="term" value="C:membrane"/>
    <property type="evidence" value="ECO:0007669"/>
    <property type="project" value="UniProtKB-SubCell"/>
</dbReference>
<dbReference type="AlphaFoldDB" id="A0AB39QW93"/>
<feature type="transmembrane region" description="Helical" evidence="7">
    <location>
        <begin position="62"/>
        <end position="85"/>
    </location>
</feature>
<evidence type="ECO:0000256" key="2">
    <source>
        <dbReference type="ARBA" id="ARBA00022448"/>
    </source>
</evidence>
<proteinExistence type="inferred from homology"/>
<sequence length="232" mass="23566">MAEATAREKAPMYTTAVPEYALAARKYVTEFIGAFFLTFAVAVAALSGSTFVPLAAGATLMVMIYAGGHISGGHYNPAVTLAVLVRRRIGVRDAAGYWVAQVVGGVVAGIIGRAVVNPAQVRTLTLAGHTEAAAAVAELLITFALCYVVLNVATSKDQPDNGFYGLAIGFTVAAGAFAVGGISGGLFNPAVALGGATAGLFGWSTIWVYLVVQLAAGIAAGLAFLALNPGDR</sequence>
<comment type="similarity">
    <text evidence="6">Belongs to the MIP/aquaporin (TC 1.A.8) family.</text>
</comment>
<protein>
    <submittedName>
        <fullName evidence="8">Aquaporin</fullName>
    </submittedName>
</protein>
<feature type="transmembrane region" description="Helical" evidence="7">
    <location>
        <begin position="132"/>
        <end position="150"/>
    </location>
</feature>
<dbReference type="InterPro" id="IPR034294">
    <property type="entry name" value="Aquaporin_transptr"/>
</dbReference>
<dbReference type="PANTHER" id="PTHR45724:SF13">
    <property type="entry name" value="AQUAPORIN NIP1-1-RELATED"/>
    <property type="match status" value="1"/>
</dbReference>
<dbReference type="GeneID" id="301466447"/>
<keyword evidence="2 6" id="KW-0813">Transport</keyword>
<feature type="transmembrane region" description="Helical" evidence="7">
    <location>
        <begin position="162"/>
        <end position="186"/>
    </location>
</feature>
<evidence type="ECO:0000256" key="1">
    <source>
        <dbReference type="ARBA" id="ARBA00004141"/>
    </source>
</evidence>
<dbReference type="EMBL" id="CP163441">
    <property type="protein sequence ID" value="XDQ47907.1"/>
    <property type="molecule type" value="Genomic_DNA"/>
</dbReference>
<gene>
    <name evidence="8" type="ORF">AB5J52_39720</name>
</gene>
<evidence type="ECO:0000313" key="8">
    <source>
        <dbReference type="EMBL" id="XDQ47907.1"/>
    </source>
</evidence>
<dbReference type="SUPFAM" id="SSF81338">
    <property type="entry name" value="Aquaporin-like"/>
    <property type="match status" value="1"/>
</dbReference>
<dbReference type="RefSeq" id="WP_234538310.1">
    <property type="nucleotide sequence ID" value="NZ_CP163441.1"/>
</dbReference>
<feature type="transmembrane region" description="Helical" evidence="7">
    <location>
        <begin position="31"/>
        <end position="56"/>
    </location>
</feature>
<dbReference type="InterPro" id="IPR000425">
    <property type="entry name" value="MIP"/>
</dbReference>
<keyword evidence="3 6" id="KW-0812">Transmembrane</keyword>
<keyword evidence="5 7" id="KW-0472">Membrane</keyword>
<accession>A0AB39QW93</accession>
<feature type="transmembrane region" description="Helical" evidence="7">
    <location>
        <begin position="97"/>
        <end position="116"/>
    </location>
</feature>
<comment type="subcellular location">
    <subcellularLocation>
        <location evidence="1">Membrane</location>
        <topology evidence="1">Multi-pass membrane protein</topology>
    </subcellularLocation>
</comment>
<dbReference type="GO" id="GO:0015267">
    <property type="term" value="F:channel activity"/>
    <property type="evidence" value="ECO:0007669"/>
    <property type="project" value="InterPro"/>
</dbReference>
<feature type="transmembrane region" description="Helical" evidence="7">
    <location>
        <begin position="206"/>
        <end position="227"/>
    </location>
</feature>
<dbReference type="Pfam" id="PF00230">
    <property type="entry name" value="MIP"/>
    <property type="match status" value="1"/>
</dbReference>
<organism evidence="8">
    <name type="scientific">Streptomyces sp. R39</name>
    <dbReference type="NCBI Taxonomy" id="3238631"/>
    <lineage>
        <taxon>Bacteria</taxon>
        <taxon>Bacillati</taxon>
        <taxon>Actinomycetota</taxon>
        <taxon>Actinomycetes</taxon>
        <taxon>Kitasatosporales</taxon>
        <taxon>Streptomycetaceae</taxon>
        <taxon>Streptomyces</taxon>
    </lineage>
</organism>
<evidence type="ECO:0000256" key="3">
    <source>
        <dbReference type="ARBA" id="ARBA00022692"/>
    </source>
</evidence>
<reference evidence="8" key="1">
    <citation type="submission" date="2024-07" db="EMBL/GenBank/DDBJ databases">
        <authorList>
            <person name="Yu S.T."/>
        </authorList>
    </citation>
    <scope>NUCLEOTIDE SEQUENCE</scope>
    <source>
        <strain evidence="8">R39</strain>
    </source>
</reference>
<dbReference type="InterPro" id="IPR023271">
    <property type="entry name" value="Aquaporin-like"/>
</dbReference>